<organism evidence="10">
    <name type="scientific">freshwater metagenome</name>
    <dbReference type="NCBI Taxonomy" id="449393"/>
    <lineage>
        <taxon>unclassified sequences</taxon>
        <taxon>metagenomes</taxon>
        <taxon>ecological metagenomes</taxon>
    </lineage>
</organism>
<dbReference type="Pfam" id="PF02223">
    <property type="entry name" value="Thymidylate_kin"/>
    <property type="match status" value="1"/>
</dbReference>
<dbReference type="PANTHER" id="PTHR10344:SF4">
    <property type="entry name" value="UMP-CMP KINASE 2, MITOCHONDRIAL"/>
    <property type="match status" value="1"/>
</dbReference>
<dbReference type="GO" id="GO:0005524">
    <property type="term" value="F:ATP binding"/>
    <property type="evidence" value="ECO:0007669"/>
    <property type="project" value="UniProtKB-KW"/>
</dbReference>
<comment type="similarity">
    <text evidence="1">Belongs to the thymidylate kinase family.</text>
</comment>
<dbReference type="GO" id="GO:0006235">
    <property type="term" value="P:dTTP biosynthetic process"/>
    <property type="evidence" value="ECO:0007669"/>
    <property type="project" value="TreeGrafter"/>
</dbReference>
<dbReference type="FunFam" id="3.40.50.300:FF:000225">
    <property type="entry name" value="Thymidylate kinase"/>
    <property type="match status" value="1"/>
</dbReference>
<dbReference type="InterPro" id="IPR027417">
    <property type="entry name" value="P-loop_NTPase"/>
</dbReference>
<dbReference type="InterPro" id="IPR039430">
    <property type="entry name" value="Thymidylate_kin-like_dom"/>
</dbReference>
<sequence length="208" mass="22084">MPSSAVARGRFIVFEGGEGSGKSTQAELLAARLDAVLTREPGGTELGAQIRSILLASSDNGLADRAEALLMAADRAQHVEEFIEPALLAGRDVVCDRYIGSSVAYQGYGRGLDADMVRAISGWAAAGLWPDLTILLTVPEQVSLERTGGARDRIEAAGAEFHRRVAEGFLAQAEDEPEYWIQVDGTGSTQEVEQRVLAAVAEMLGEPA</sequence>
<evidence type="ECO:0000256" key="8">
    <source>
        <dbReference type="ARBA" id="ARBA00048743"/>
    </source>
</evidence>
<dbReference type="GO" id="GO:0004798">
    <property type="term" value="F:dTMP kinase activity"/>
    <property type="evidence" value="ECO:0007669"/>
    <property type="project" value="UniProtKB-EC"/>
</dbReference>
<dbReference type="AlphaFoldDB" id="A0A6J6AZA0"/>
<protein>
    <recommendedName>
        <fullName evidence="2">dTMP kinase</fullName>
        <ecNumber evidence="2">2.7.4.9</ecNumber>
    </recommendedName>
</protein>
<name>A0A6J6AZA0_9ZZZZ</name>
<feature type="domain" description="Thymidylate kinase-like" evidence="9">
    <location>
        <begin position="14"/>
        <end position="195"/>
    </location>
</feature>
<dbReference type="EMBL" id="CAEZSF010000026">
    <property type="protein sequence ID" value="CAB4532112.1"/>
    <property type="molecule type" value="Genomic_DNA"/>
</dbReference>
<comment type="catalytic activity">
    <reaction evidence="8">
        <text>dTMP + ATP = dTDP + ADP</text>
        <dbReference type="Rhea" id="RHEA:13517"/>
        <dbReference type="ChEBI" id="CHEBI:30616"/>
        <dbReference type="ChEBI" id="CHEBI:58369"/>
        <dbReference type="ChEBI" id="CHEBI:63528"/>
        <dbReference type="ChEBI" id="CHEBI:456216"/>
        <dbReference type="EC" id="2.7.4.9"/>
    </reaction>
</comment>
<keyword evidence="5" id="KW-0547">Nucleotide-binding</keyword>
<evidence type="ECO:0000256" key="5">
    <source>
        <dbReference type="ARBA" id="ARBA00022741"/>
    </source>
</evidence>
<gene>
    <name evidence="10" type="ORF">UFOPK1358_00443</name>
</gene>
<evidence type="ECO:0000256" key="4">
    <source>
        <dbReference type="ARBA" id="ARBA00022727"/>
    </source>
</evidence>
<accession>A0A6J6AZA0</accession>
<dbReference type="GO" id="GO:0005829">
    <property type="term" value="C:cytosol"/>
    <property type="evidence" value="ECO:0007669"/>
    <property type="project" value="TreeGrafter"/>
</dbReference>
<evidence type="ECO:0000256" key="2">
    <source>
        <dbReference type="ARBA" id="ARBA00012980"/>
    </source>
</evidence>
<keyword evidence="7" id="KW-0067">ATP-binding</keyword>
<evidence type="ECO:0000259" key="9">
    <source>
        <dbReference type="Pfam" id="PF02223"/>
    </source>
</evidence>
<dbReference type="GO" id="GO:0006227">
    <property type="term" value="P:dUDP biosynthetic process"/>
    <property type="evidence" value="ECO:0007669"/>
    <property type="project" value="TreeGrafter"/>
</dbReference>
<proteinExistence type="inferred from homology"/>
<dbReference type="GO" id="GO:0006233">
    <property type="term" value="P:dTDP biosynthetic process"/>
    <property type="evidence" value="ECO:0007669"/>
    <property type="project" value="InterPro"/>
</dbReference>
<keyword evidence="6" id="KW-0418">Kinase</keyword>
<dbReference type="Gene3D" id="3.40.50.300">
    <property type="entry name" value="P-loop containing nucleotide triphosphate hydrolases"/>
    <property type="match status" value="1"/>
</dbReference>
<keyword evidence="4" id="KW-0545">Nucleotide biosynthesis</keyword>
<evidence type="ECO:0000313" key="10">
    <source>
        <dbReference type="EMBL" id="CAB4532112.1"/>
    </source>
</evidence>
<dbReference type="CDD" id="cd01672">
    <property type="entry name" value="TMPK"/>
    <property type="match status" value="1"/>
</dbReference>
<dbReference type="EC" id="2.7.4.9" evidence="2"/>
<dbReference type="HAMAP" id="MF_00165">
    <property type="entry name" value="Thymidylate_kinase"/>
    <property type="match status" value="1"/>
</dbReference>
<dbReference type="SUPFAM" id="SSF52540">
    <property type="entry name" value="P-loop containing nucleoside triphosphate hydrolases"/>
    <property type="match status" value="1"/>
</dbReference>
<dbReference type="PROSITE" id="PS01331">
    <property type="entry name" value="THYMIDYLATE_KINASE"/>
    <property type="match status" value="1"/>
</dbReference>
<dbReference type="InterPro" id="IPR018095">
    <property type="entry name" value="Thymidylate_kin_CS"/>
</dbReference>
<reference evidence="10" key="1">
    <citation type="submission" date="2020-05" db="EMBL/GenBank/DDBJ databases">
        <authorList>
            <person name="Chiriac C."/>
            <person name="Salcher M."/>
            <person name="Ghai R."/>
            <person name="Kavagutti S V."/>
        </authorList>
    </citation>
    <scope>NUCLEOTIDE SEQUENCE</scope>
</reference>
<evidence type="ECO:0000256" key="6">
    <source>
        <dbReference type="ARBA" id="ARBA00022777"/>
    </source>
</evidence>
<evidence type="ECO:0000256" key="1">
    <source>
        <dbReference type="ARBA" id="ARBA00009776"/>
    </source>
</evidence>
<keyword evidence="3" id="KW-0808">Transferase</keyword>
<dbReference type="PANTHER" id="PTHR10344">
    <property type="entry name" value="THYMIDYLATE KINASE"/>
    <property type="match status" value="1"/>
</dbReference>
<dbReference type="NCBIfam" id="TIGR00041">
    <property type="entry name" value="DTMP_kinase"/>
    <property type="match status" value="1"/>
</dbReference>
<evidence type="ECO:0000256" key="7">
    <source>
        <dbReference type="ARBA" id="ARBA00022840"/>
    </source>
</evidence>
<dbReference type="InterPro" id="IPR018094">
    <property type="entry name" value="Thymidylate_kinase"/>
</dbReference>
<evidence type="ECO:0000256" key="3">
    <source>
        <dbReference type="ARBA" id="ARBA00022679"/>
    </source>
</evidence>